<dbReference type="AlphaFoldDB" id="A0A8F6YBN6"/>
<sequence length="548" mass="58723">MTQSTIDRTIAVIGFGPRGLGALEALSIAARSAETRFRIDILDPGDALGAGPNFHPDESPLCLLNIPVRVLDIDPPALVQRLIPPFDAWSGTTSTGEDFPPRRDLGAYMTARLEALCTVSEPVFETRRLCEKATKLARDAAGCWIITDEGRHGPYDEVLLCPGQPSTKPDPQLARWTDHAEAHDLTLMTAYPAKDLAEAAEGWQDAQVAIRGLGLSTHDVLRMLTLGLGGRFEDGRYIRSGREPRHLLPFSRDGLPPAPKPATAEIDALYDPTPDERKAFVAALEKAVGESPEAALKTICDALESPVGRIASAQGGNQTRADITAWLTAERDGTAAPETDDTVEALRTTIAMAHDRAAPTTGYVAGQLWRKQQNEIRSAFNSTDVAAETATALVKFDEGMKRFSYGPPVQASEQLLMLIEDGLVSLQTVDDPDIALDPAGWRLVEGDDALLARVMIDAVLPNPDLAQITAPLFVDAIDEGLITAVDEGFGAQTRPDGSLVTRDGETSAGLCLLGRMSLGSVIATDSLHDCFGASTHRWAEGVLARARG</sequence>
<feature type="domain" description="FAD-dependent urate hydroxylase HpyO/Asp monooxygenase CreE-like FAD/NAD(P)-binding" evidence="1">
    <location>
        <begin position="11"/>
        <end position="164"/>
    </location>
</feature>
<accession>A0A8F6YBN6</accession>
<gene>
    <name evidence="2" type="ORF">KYE46_10505</name>
</gene>
<dbReference type="KEGG" id="gce:KYE46_10505"/>
<evidence type="ECO:0000313" key="3">
    <source>
        <dbReference type="Proteomes" id="UP000825009"/>
    </source>
</evidence>
<evidence type="ECO:0000313" key="2">
    <source>
        <dbReference type="EMBL" id="QXT38380.1"/>
    </source>
</evidence>
<dbReference type="PANTHER" id="PTHR40254:SF1">
    <property type="entry name" value="BLR0577 PROTEIN"/>
    <property type="match status" value="1"/>
</dbReference>
<evidence type="ECO:0000259" key="1">
    <source>
        <dbReference type="Pfam" id="PF13454"/>
    </source>
</evidence>
<dbReference type="Pfam" id="PF13454">
    <property type="entry name" value="NAD_binding_9"/>
    <property type="match status" value="1"/>
</dbReference>
<dbReference type="RefSeq" id="WP_219000576.1">
    <property type="nucleotide sequence ID" value="NZ_CP079194.1"/>
</dbReference>
<dbReference type="Proteomes" id="UP000825009">
    <property type="component" value="Chromosome"/>
</dbReference>
<organism evidence="2 3">
    <name type="scientific">Gymnodinialimonas ceratoperidinii</name>
    <dbReference type="NCBI Taxonomy" id="2856823"/>
    <lineage>
        <taxon>Bacteria</taxon>
        <taxon>Pseudomonadati</taxon>
        <taxon>Pseudomonadota</taxon>
        <taxon>Alphaproteobacteria</taxon>
        <taxon>Rhodobacterales</taxon>
        <taxon>Paracoccaceae</taxon>
        <taxon>Gymnodinialimonas</taxon>
    </lineage>
</organism>
<name>A0A8F6YBN6_9RHOB</name>
<dbReference type="InterPro" id="IPR052189">
    <property type="entry name" value="L-asp_N-monooxygenase_NS-form"/>
</dbReference>
<reference evidence="2 3" key="1">
    <citation type="submission" date="2021-07" db="EMBL/GenBank/DDBJ databases">
        <title>A novel Jannaschia species isolated from marine dinoflagellate Ceratoperidinium margalefii.</title>
        <authorList>
            <person name="Jiang Y."/>
            <person name="Li Z."/>
        </authorList>
    </citation>
    <scope>NUCLEOTIDE SEQUENCE [LARGE SCALE GENOMIC DNA]</scope>
    <source>
        <strain evidence="2 3">J12C1-MA-4</strain>
    </source>
</reference>
<dbReference type="EMBL" id="CP079194">
    <property type="protein sequence ID" value="QXT38380.1"/>
    <property type="molecule type" value="Genomic_DNA"/>
</dbReference>
<protein>
    <submittedName>
        <fullName evidence="2">FAD/NAD(P)-binding protein</fullName>
    </submittedName>
</protein>
<dbReference type="InterPro" id="IPR038732">
    <property type="entry name" value="HpyO/CreE_NAD-binding"/>
</dbReference>
<dbReference type="PANTHER" id="PTHR40254">
    <property type="entry name" value="BLR0577 PROTEIN"/>
    <property type="match status" value="1"/>
</dbReference>
<proteinExistence type="predicted"/>
<keyword evidence="3" id="KW-1185">Reference proteome</keyword>